<proteinExistence type="predicted"/>
<dbReference type="AlphaFoldDB" id="A0A317B7K5"/>
<dbReference type="RefSeq" id="XP_065960983.1">
    <property type="nucleotide sequence ID" value="XM_066108991.1"/>
</dbReference>
<evidence type="ECO:0000256" key="1">
    <source>
        <dbReference type="SAM" id="MobiDB-lite"/>
    </source>
</evidence>
<sequence length="58" mass="6566">MSDNEGPRRDHGSSNRGNDKKRKWADKDRRNAARGGGGRQQGGSHPNKKRNMGRKEHK</sequence>
<dbReference type="EMBL" id="NQIK02000007">
    <property type="protein sequence ID" value="KAF7568429.1"/>
    <property type="molecule type" value="Genomic_DNA"/>
</dbReference>
<evidence type="ECO:0000313" key="2">
    <source>
        <dbReference type="EMBL" id="KAF7568429.1"/>
    </source>
</evidence>
<feature type="region of interest" description="Disordered" evidence="1">
    <location>
        <begin position="1"/>
        <end position="58"/>
    </location>
</feature>
<accession>A0A317B7K5</accession>
<evidence type="ECO:0000313" key="3">
    <source>
        <dbReference type="Proteomes" id="UP000245464"/>
    </source>
</evidence>
<comment type="caution">
    <text evidence="2">The sequence shown here is derived from an EMBL/GenBank/DDBJ whole genome shotgun (WGS) entry which is preliminary data.</text>
</comment>
<dbReference type="Proteomes" id="UP000245464">
    <property type="component" value="Chromosome 7"/>
</dbReference>
<dbReference type="GeneID" id="90957484"/>
<reference evidence="2" key="1">
    <citation type="journal article" date="2018" name="BMC Genomics">
        <title>Comparative genomics of the wheat fungal pathogen Pyrenophora tritici-repentis reveals chromosomal variations and genome plasticity.</title>
        <authorList>
            <person name="Moolhuijzen P."/>
            <person name="See P.T."/>
            <person name="Hane J.K."/>
            <person name="Shi G."/>
            <person name="Liu Z."/>
            <person name="Oliver R.P."/>
            <person name="Moffat C.S."/>
        </authorList>
    </citation>
    <scope>NUCLEOTIDE SEQUENCE [LARGE SCALE GENOMIC DNA]</scope>
    <source>
        <strain evidence="2">M4</strain>
    </source>
</reference>
<organism evidence="2 3">
    <name type="scientific">Pyrenophora tritici-repentis</name>
    <dbReference type="NCBI Taxonomy" id="45151"/>
    <lineage>
        <taxon>Eukaryota</taxon>
        <taxon>Fungi</taxon>
        <taxon>Dikarya</taxon>
        <taxon>Ascomycota</taxon>
        <taxon>Pezizomycotina</taxon>
        <taxon>Dothideomycetes</taxon>
        <taxon>Pleosporomycetidae</taxon>
        <taxon>Pleosporales</taxon>
        <taxon>Pleosporineae</taxon>
        <taxon>Pleosporaceae</taxon>
        <taxon>Pyrenophora</taxon>
    </lineage>
</organism>
<feature type="compositionally biased region" description="Basic and acidic residues" evidence="1">
    <location>
        <begin position="1"/>
        <end position="13"/>
    </location>
</feature>
<name>A0A317B7K5_9PLEO</name>
<dbReference type="KEGG" id="ptrr:90957484"/>
<protein>
    <submittedName>
        <fullName evidence="2">Uncharacterized protein</fullName>
    </submittedName>
</protein>
<feature type="compositionally biased region" description="Basic residues" evidence="1">
    <location>
        <begin position="46"/>
        <end position="58"/>
    </location>
</feature>
<gene>
    <name evidence="2" type="ORF">PtrM4_130420</name>
</gene>